<dbReference type="PANTHER" id="PTHR11005">
    <property type="entry name" value="LYSOSOMAL ACID LIPASE-RELATED"/>
    <property type="match status" value="1"/>
</dbReference>
<sequence length="210" mass="23654">WDSMAQYDLPAMIDQVLLVTGQDYVYYVGHSQGTLTMFAKLSMDTKFSKKIKIFFALAPILAAAHVKGVMKTLMTLAPPEVPSRIPVYYSHFPDGTSSLNMLHWVQMVQTGETTRLDRGTETNVAIYGQKSPPKYNFRNVPKIPIYLFSGGNDYIAVDDDIYGSLLPKIGPSVQKHTHLPEYNHFDFVFGQQASTDVYKPIIDVIQNNLQ</sequence>
<name>A0A2G9U8Q4_TELCI</name>
<gene>
    <name evidence="1" type="ORF">TELCIR_11739</name>
</gene>
<evidence type="ECO:0008006" key="3">
    <source>
        <dbReference type="Google" id="ProtNLM"/>
    </source>
</evidence>
<dbReference type="Proteomes" id="UP000230423">
    <property type="component" value="Unassembled WGS sequence"/>
</dbReference>
<evidence type="ECO:0000313" key="1">
    <source>
        <dbReference type="EMBL" id="PIO66545.1"/>
    </source>
</evidence>
<dbReference type="Gene3D" id="3.40.50.1820">
    <property type="entry name" value="alpha/beta hydrolase"/>
    <property type="match status" value="2"/>
</dbReference>
<dbReference type="AlphaFoldDB" id="A0A2G9U8Q4"/>
<dbReference type="OrthoDB" id="9974421at2759"/>
<dbReference type="EMBL" id="KZ348195">
    <property type="protein sequence ID" value="PIO66545.1"/>
    <property type="molecule type" value="Genomic_DNA"/>
</dbReference>
<accession>A0A2G9U8Q4</accession>
<evidence type="ECO:0000313" key="2">
    <source>
        <dbReference type="Proteomes" id="UP000230423"/>
    </source>
</evidence>
<organism evidence="1 2">
    <name type="scientific">Teladorsagia circumcincta</name>
    <name type="common">Brown stomach worm</name>
    <name type="synonym">Ostertagia circumcincta</name>
    <dbReference type="NCBI Taxonomy" id="45464"/>
    <lineage>
        <taxon>Eukaryota</taxon>
        <taxon>Metazoa</taxon>
        <taxon>Ecdysozoa</taxon>
        <taxon>Nematoda</taxon>
        <taxon>Chromadorea</taxon>
        <taxon>Rhabditida</taxon>
        <taxon>Rhabditina</taxon>
        <taxon>Rhabditomorpha</taxon>
        <taxon>Strongyloidea</taxon>
        <taxon>Trichostrongylidae</taxon>
        <taxon>Teladorsagia</taxon>
    </lineage>
</organism>
<dbReference type="SUPFAM" id="SSF53474">
    <property type="entry name" value="alpha/beta-Hydrolases"/>
    <property type="match status" value="1"/>
</dbReference>
<keyword evidence="2" id="KW-1185">Reference proteome</keyword>
<feature type="non-terminal residue" evidence="1">
    <location>
        <position position="1"/>
    </location>
</feature>
<reference evidence="1 2" key="1">
    <citation type="submission" date="2015-09" db="EMBL/GenBank/DDBJ databases">
        <title>Draft genome of the parasitic nematode Teladorsagia circumcincta isolate WARC Sus (inbred).</title>
        <authorList>
            <person name="Mitreva M."/>
        </authorList>
    </citation>
    <scope>NUCLEOTIDE SEQUENCE [LARGE SCALE GENOMIC DNA]</scope>
    <source>
        <strain evidence="1 2">S</strain>
    </source>
</reference>
<protein>
    <recommendedName>
        <fullName evidence="3">AB hydrolase-1 domain-containing protein</fullName>
    </recommendedName>
</protein>
<proteinExistence type="predicted"/>
<dbReference type="InterPro" id="IPR029058">
    <property type="entry name" value="AB_hydrolase_fold"/>
</dbReference>